<comment type="caution">
    <text evidence="1">The sequence shown here is derived from an EMBL/GenBank/DDBJ whole genome shotgun (WGS) entry which is preliminary data.</text>
</comment>
<proteinExistence type="predicted"/>
<gene>
    <name evidence="1" type="ORF">E4U03_12405</name>
</gene>
<sequence>MTPEETVWFVDWLNKLDPRVETNDPSIEAWHRALKSFDLRMVKEITLSYRETTDKKPVVSEIKRLCSAEKQRIKELNEAFAARAVDPHKVTLATWKQRHPGRWEELQLEGARHRARDLTQRGIPTDPRLITPDLNFIYAPHPRMV</sequence>
<dbReference type="OrthoDB" id="10008320at2"/>
<dbReference type="AlphaFoldDB" id="A0A4Y9F016"/>
<organism evidence="1 2">
    <name type="scientific">Rothia nasimurium</name>
    <dbReference type="NCBI Taxonomy" id="85336"/>
    <lineage>
        <taxon>Bacteria</taxon>
        <taxon>Bacillati</taxon>
        <taxon>Actinomycetota</taxon>
        <taxon>Actinomycetes</taxon>
        <taxon>Micrococcales</taxon>
        <taxon>Micrococcaceae</taxon>
        <taxon>Rothia</taxon>
    </lineage>
</organism>
<name>A0A4Y9F016_9MICC</name>
<accession>A0A4Y9F016</accession>
<reference evidence="1 2" key="1">
    <citation type="submission" date="2019-03" db="EMBL/GenBank/DDBJ databases">
        <title>Diversity of the mouse oral microbiome.</title>
        <authorList>
            <person name="Joseph S."/>
            <person name="Aduse-Opoku J."/>
            <person name="Curtis M."/>
            <person name="Wade W."/>
            <person name="Hashim A."/>
        </authorList>
    </citation>
    <scope>NUCLEOTIDE SEQUENCE [LARGE SCALE GENOMIC DNA]</scope>
    <source>
        <strain evidence="2">irhom_31</strain>
    </source>
</reference>
<dbReference type="Proteomes" id="UP000297951">
    <property type="component" value="Unassembled WGS sequence"/>
</dbReference>
<protein>
    <submittedName>
        <fullName evidence="1">Uncharacterized protein</fullName>
    </submittedName>
</protein>
<evidence type="ECO:0000313" key="2">
    <source>
        <dbReference type="Proteomes" id="UP000297951"/>
    </source>
</evidence>
<dbReference type="RefSeq" id="WP_135014031.1">
    <property type="nucleotide sequence ID" value="NZ_JADGLK010000084.1"/>
</dbReference>
<dbReference type="EMBL" id="SPQC01000084">
    <property type="protein sequence ID" value="TFU19438.1"/>
    <property type="molecule type" value="Genomic_DNA"/>
</dbReference>
<evidence type="ECO:0000313" key="1">
    <source>
        <dbReference type="EMBL" id="TFU19438.1"/>
    </source>
</evidence>